<dbReference type="Pfam" id="PF04055">
    <property type="entry name" value="Radical_SAM"/>
    <property type="match status" value="1"/>
</dbReference>
<dbReference type="GO" id="GO:0070475">
    <property type="term" value="P:rRNA base methylation"/>
    <property type="evidence" value="ECO:0007669"/>
    <property type="project" value="UniProtKB-UniRule"/>
</dbReference>
<evidence type="ECO:0000256" key="14">
    <source>
        <dbReference type="HAMAP-Rule" id="MF_01849"/>
    </source>
</evidence>
<keyword evidence="7 14" id="KW-0808">Transferase</keyword>
<feature type="binding site" evidence="14">
    <location>
        <position position="130"/>
    </location>
    <ligand>
        <name>[4Fe-4S] cluster</name>
        <dbReference type="ChEBI" id="CHEBI:49883"/>
        <note>4Fe-4S-S-AdoMet</note>
    </ligand>
</feature>
<dbReference type="AlphaFoldDB" id="A0A2S9XH44"/>
<keyword evidence="6 14" id="KW-0489">Methyltransferase</keyword>
<feature type="active site" description="Proton acceptor" evidence="14">
    <location>
        <position position="109"/>
    </location>
</feature>
<evidence type="ECO:0000256" key="2">
    <source>
        <dbReference type="ARBA" id="ARBA00007544"/>
    </source>
</evidence>
<evidence type="ECO:0000256" key="4">
    <source>
        <dbReference type="ARBA" id="ARBA00022490"/>
    </source>
</evidence>
<dbReference type="EC" id="2.1.1.192" evidence="14"/>
<name>A0A2S9XH44_9BACT</name>
<evidence type="ECO:0000256" key="7">
    <source>
        <dbReference type="ARBA" id="ARBA00022679"/>
    </source>
</evidence>
<evidence type="ECO:0000256" key="13">
    <source>
        <dbReference type="ARBA" id="ARBA00023157"/>
    </source>
</evidence>
<feature type="binding site" evidence="14">
    <location>
        <position position="134"/>
    </location>
    <ligand>
        <name>[4Fe-4S] cluster</name>
        <dbReference type="ChEBI" id="CHEBI:49883"/>
        <note>4Fe-4S-S-AdoMet</note>
    </ligand>
</feature>
<dbReference type="InterPro" id="IPR048641">
    <property type="entry name" value="RlmN_N"/>
</dbReference>
<comment type="catalytic activity">
    <reaction evidence="14">
        <text>adenosine(2503) in 23S rRNA + 2 reduced [2Fe-2S]-[ferredoxin] + 2 S-adenosyl-L-methionine = 2-methyladenosine(2503) in 23S rRNA + 5'-deoxyadenosine + L-methionine + 2 oxidized [2Fe-2S]-[ferredoxin] + S-adenosyl-L-homocysteine</text>
        <dbReference type="Rhea" id="RHEA:42916"/>
        <dbReference type="Rhea" id="RHEA-COMP:10000"/>
        <dbReference type="Rhea" id="RHEA-COMP:10001"/>
        <dbReference type="Rhea" id="RHEA-COMP:10152"/>
        <dbReference type="Rhea" id="RHEA-COMP:10282"/>
        <dbReference type="ChEBI" id="CHEBI:17319"/>
        <dbReference type="ChEBI" id="CHEBI:33737"/>
        <dbReference type="ChEBI" id="CHEBI:33738"/>
        <dbReference type="ChEBI" id="CHEBI:57844"/>
        <dbReference type="ChEBI" id="CHEBI:57856"/>
        <dbReference type="ChEBI" id="CHEBI:59789"/>
        <dbReference type="ChEBI" id="CHEBI:74411"/>
        <dbReference type="ChEBI" id="CHEBI:74497"/>
        <dbReference type="EC" id="2.1.1.192"/>
    </reaction>
</comment>
<comment type="caution">
    <text evidence="14">Lacks conserved residue(s) required for the propagation of feature annotation.</text>
</comment>
<dbReference type="GO" id="GO:0000049">
    <property type="term" value="F:tRNA binding"/>
    <property type="evidence" value="ECO:0007669"/>
    <property type="project" value="UniProtKB-UniRule"/>
</dbReference>
<dbReference type="PROSITE" id="PS51918">
    <property type="entry name" value="RADICAL_SAM"/>
    <property type="match status" value="1"/>
</dbReference>
<evidence type="ECO:0000256" key="9">
    <source>
        <dbReference type="ARBA" id="ARBA00022694"/>
    </source>
</evidence>
<feature type="binding site" evidence="14">
    <location>
        <position position="220"/>
    </location>
    <ligand>
        <name>S-adenosyl-L-methionine</name>
        <dbReference type="ChEBI" id="CHEBI:59789"/>
    </ligand>
</feature>
<dbReference type="NCBIfam" id="TIGR00048">
    <property type="entry name" value="rRNA_mod_RlmN"/>
    <property type="match status" value="1"/>
</dbReference>
<feature type="domain" description="Radical SAM core" evidence="16">
    <location>
        <begin position="116"/>
        <end position="358"/>
    </location>
</feature>
<dbReference type="GO" id="GO:0070040">
    <property type="term" value="F:rRNA (adenine(2503)-C2-)-methyltransferase activity"/>
    <property type="evidence" value="ECO:0007669"/>
    <property type="project" value="UniProtKB-UniRule"/>
</dbReference>
<dbReference type="SMART" id="SM00729">
    <property type="entry name" value="Elp3"/>
    <property type="match status" value="1"/>
</dbReference>
<keyword evidence="3 14" id="KW-0004">4Fe-4S</keyword>
<accession>A0A2S9XH44</accession>
<proteinExistence type="inferred from homology"/>
<keyword evidence="10 14" id="KW-0479">Metal-binding</keyword>
<feature type="binding site" evidence="14">
    <location>
        <begin position="245"/>
        <end position="247"/>
    </location>
    <ligand>
        <name>S-adenosyl-L-methionine</name>
        <dbReference type="ChEBI" id="CHEBI:59789"/>
    </ligand>
</feature>
<organism evidence="17 18">
    <name type="scientific">Enhygromyxa salina</name>
    <dbReference type="NCBI Taxonomy" id="215803"/>
    <lineage>
        <taxon>Bacteria</taxon>
        <taxon>Pseudomonadati</taxon>
        <taxon>Myxococcota</taxon>
        <taxon>Polyangia</taxon>
        <taxon>Nannocystales</taxon>
        <taxon>Nannocystaceae</taxon>
        <taxon>Enhygromyxa</taxon>
    </lineage>
</organism>
<evidence type="ECO:0000256" key="3">
    <source>
        <dbReference type="ARBA" id="ARBA00022485"/>
    </source>
</evidence>
<dbReference type="Gene3D" id="3.20.20.70">
    <property type="entry name" value="Aldolase class I"/>
    <property type="match status" value="1"/>
</dbReference>
<comment type="similarity">
    <text evidence="2 14">Belongs to the radical SAM superfamily. RlmN family.</text>
</comment>
<feature type="binding site" evidence="14">
    <location>
        <begin position="188"/>
        <end position="189"/>
    </location>
    <ligand>
        <name>S-adenosyl-L-methionine</name>
        <dbReference type="ChEBI" id="CHEBI:59789"/>
    </ligand>
</feature>
<keyword evidence="11 14" id="KW-0408">Iron</keyword>
<dbReference type="SFLD" id="SFLDF00275">
    <property type="entry name" value="adenosine_C2_methyltransferase"/>
    <property type="match status" value="1"/>
</dbReference>
<dbReference type="RefSeq" id="WP_258183023.1">
    <property type="nucleotide sequence ID" value="NZ_PVNK01000221.1"/>
</dbReference>
<keyword evidence="5 14" id="KW-0698">rRNA processing</keyword>
<dbReference type="HAMAP" id="MF_01849">
    <property type="entry name" value="RNA_methyltr_RlmN"/>
    <property type="match status" value="1"/>
</dbReference>
<evidence type="ECO:0000256" key="11">
    <source>
        <dbReference type="ARBA" id="ARBA00023004"/>
    </source>
</evidence>
<dbReference type="InterPro" id="IPR058240">
    <property type="entry name" value="rSAM_sf"/>
</dbReference>
<dbReference type="GO" id="GO:0002935">
    <property type="term" value="F:tRNA (adenine(37)-C2)-methyltransferase activity"/>
    <property type="evidence" value="ECO:0007669"/>
    <property type="project" value="UniProtKB-UniRule"/>
</dbReference>
<evidence type="ECO:0000256" key="8">
    <source>
        <dbReference type="ARBA" id="ARBA00022691"/>
    </source>
</evidence>
<dbReference type="InterPro" id="IPR006638">
    <property type="entry name" value="Elp3/MiaA/NifB-like_rSAM"/>
</dbReference>
<evidence type="ECO:0000256" key="5">
    <source>
        <dbReference type="ARBA" id="ARBA00022552"/>
    </source>
</evidence>
<dbReference type="PANTHER" id="PTHR30544:SF5">
    <property type="entry name" value="RADICAL SAM CORE DOMAIN-CONTAINING PROTEIN"/>
    <property type="match status" value="1"/>
</dbReference>
<dbReference type="GO" id="GO:0046872">
    <property type="term" value="F:metal ion binding"/>
    <property type="evidence" value="ECO:0007669"/>
    <property type="project" value="UniProtKB-KW"/>
</dbReference>
<evidence type="ECO:0000259" key="16">
    <source>
        <dbReference type="PROSITE" id="PS51918"/>
    </source>
</evidence>
<comment type="function">
    <text evidence="14">Specifically methylates position 2 of adenine 2503 in 23S rRNA and position 2 of adenine 37 in tRNAs.</text>
</comment>
<dbReference type="PANTHER" id="PTHR30544">
    <property type="entry name" value="23S RRNA METHYLTRANSFERASE"/>
    <property type="match status" value="1"/>
</dbReference>
<dbReference type="PIRSF" id="PIRSF006004">
    <property type="entry name" value="CHP00048"/>
    <property type="match status" value="1"/>
</dbReference>
<keyword evidence="12 14" id="KW-0411">Iron-sulfur</keyword>
<feature type="active site" description="S-methylcysteine intermediate" evidence="14">
    <location>
        <position position="364"/>
    </location>
</feature>
<comment type="caution">
    <text evidence="17">The sequence shown here is derived from an EMBL/GenBank/DDBJ whole genome shotgun (WGS) entry which is preliminary data.</text>
</comment>
<gene>
    <name evidence="17" type="primary">rlmN_2</name>
    <name evidence="14" type="synonym">rlmN</name>
    <name evidence="17" type="ORF">ENSA5_51320</name>
</gene>
<evidence type="ECO:0000256" key="15">
    <source>
        <dbReference type="SAM" id="MobiDB-lite"/>
    </source>
</evidence>
<keyword evidence="4 14" id="KW-0963">Cytoplasm</keyword>
<dbReference type="SUPFAM" id="SSF102114">
    <property type="entry name" value="Radical SAM enzymes"/>
    <property type="match status" value="1"/>
</dbReference>
<evidence type="ECO:0000256" key="12">
    <source>
        <dbReference type="ARBA" id="ARBA00023014"/>
    </source>
</evidence>
<evidence type="ECO:0000256" key="1">
    <source>
        <dbReference type="ARBA" id="ARBA00004496"/>
    </source>
</evidence>
<dbReference type="SFLD" id="SFLDS00029">
    <property type="entry name" value="Radical_SAM"/>
    <property type="match status" value="1"/>
</dbReference>
<dbReference type="InterPro" id="IPR040072">
    <property type="entry name" value="Methyltransferase_A"/>
</dbReference>
<dbReference type="InterPro" id="IPR027492">
    <property type="entry name" value="RNA_MTrfase_RlmN"/>
</dbReference>
<keyword evidence="9 14" id="KW-0819">tRNA processing</keyword>
<dbReference type="CDD" id="cd01335">
    <property type="entry name" value="Radical_SAM"/>
    <property type="match status" value="1"/>
</dbReference>
<comment type="subcellular location">
    <subcellularLocation>
        <location evidence="1 14">Cytoplasm</location>
    </subcellularLocation>
</comment>
<keyword evidence="8 14" id="KW-0949">S-adenosyl-L-methionine</keyword>
<dbReference type="InterPro" id="IPR004383">
    <property type="entry name" value="rRNA_lsu_MTrfase_RlmN/Cfr"/>
</dbReference>
<dbReference type="Gene3D" id="1.10.150.530">
    <property type="match status" value="1"/>
</dbReference>
<sequence>MGETWQIRRPRRGVPRSTTPNLRGMTRAELGDWLTREFGAPRFRADQVFAWLHARRVDEFEAMTNLPKAERAALGERASVERLGVDTVQRAADGTRKLRLRTADGEAIESVLIPNDERGFTQCISSQVGCALDCRFCATASLGFTRNLDTWEIVDQVARARELLTADARSEGARWIPRVTNVVYMGMGEPLHNFNQVRRSIDILTDDAGDAIAGRRITVSTSGLVPAIERFAREGLGLEVGLAVSLNATTDAVRDQVMPINRRWNISTLLAAVREVPTSRRRRVTFEYVLLSDVNDTDADARRLVALLREFRCHVNVIPFNPHPHAPFRRPSDRRVGAFVEVLRGAGVQCWLRTPRGDDIQAACGQLAADA</sequence>
<dbReference type="Proteomes" id="UP000237968">
    <property type="component" value="Unassembled WGS sequence"/>
</dbReference>
<protein>
    <recommendedName>
        <fullName evidence="14">Probable dual-specificity RNA methyltransferase RlmN</fullName>
        <ecNumber evidence="14">2.1.1.192</ecNumber>
    </recommendedName>
    <alternativeName>
        <fullName evidence="14">23S rRNA (adenine(2503)-C(2))-methyltransferase</fullName>
    </alternativeName>
    <alternativeName>
        <fullName evidence="14">23S rRNA m2A2503 methyltransferase</fullName>
    </alternativeName>
    <alternativeName>
        <fullName evidence="14">Ribosomal RNA large subunit methyltransferase N</fullName>
    </alternativeName>
    <alternativeName>
        <fullName evidence="14">tRNA (adenine(37)-C(2))-methyltransferase</fullName>
    </alternativeName>
    <alternativeName>
        <fullName evidence="14">tRNA m2A37 methyltransferase</fullName>
    </alternativeName>
</protein>
<dbReference type="SFLD" id="SFLDG01062">
    <property type="entry name" value="methyltransferase_(Class_A)"/>
    <property type="match status" value="1"/>
</dbReference>
<feature type="binding site" evidence="14">
    <location>
        <position position="137"/>
    </location>
    <ligand>
        <name>[4Fe-4S] cluster</name>
        <dbReference type="ChEBI" id="CHEBI:49883"/>
        <note>4Fe-4S-S-AdoMet</note>
    </ligand>
</feature>
<evidence type="ECO:0000313" key="18">
    <source>
        <dbReference type="Proteomes" id="UP000237968"/>
    </source>
</evidence>
<feature type="region of interest" description="Disordered" evidence="15">
    <location>
        <begin position="1"/>
        <end position="23"/>
    </location>
</feature>
<reference evidence="17 18" key="1">
    <citation type="submission" date="2018-03" db="EMBL/GenBank/DDBJ databases">
        <title>Draft Genome Sequences of the Obligatory Marine Myxobacteria Enhygromyxa salina SWB005.</title>
        <authorList>
            <person name="Poehlein A."/>
            <person name="Moghaddam J.A."/>
            <person name="Harms H."/>
            <person name="Alanjari M."/>
            <person name="Koenig G.M."/>
            <person name="Daniel R."/>
            <person name="Schaeberle T.F."/>
        </authorList>
    </citation>
    <scope>NUCLEOTIDE SEQUENCE [LARGE SCALE GENOMIC DNA]</scope>
    <source>
        <strain evidence="17 18">SWB005</strain>
    </source>
</reference>
<dbReference type="Pfam" id="PF21016">
    <property type="entry name" value="RlmN_N"/>
    <property type="match status" value="1"/>
</dbReference>
<comment type="cofactor">
    <cofactor evidence="14">
        <name>[4Fe-4S] cluster</name>
        <dbReference type="ChEBI" id="CHEBI:49883"/>
    </cofactor>
    <text evidence="14">Binds 1 [4Fe-4S] cluster. The cluster is coordinated with 3 cysteines and an exchangeable S-adenosyl-L-methionine.</text>
</comment>
<evidence type="ECO:0000256" key="6">
    <source>
        <dbReference type="ARBA" id="ARBA00022603"/>
    </source>
</evidence>
<dbReference type="InterPro" id="IPR007197">
    <property type="entry name" value="rSAM"/>
</dbReference>
<dbReference type="GO" id="GO:0030488">
    <property type="term" value="P:tRNA methylation"/>
    <property type="evidence" value="ECO:0007669"/>
    <property type="project" value="UniProtKB-UniRule"/>
</dbReference>
<dbReference type="GO" id="GO:0051539">
    <property type="term" value="F:4 iron, 4 sulfur cluster binding"/>
    <property type="evidence" value="ECO:0007669"/>
    <property type="project" value="UniProtKB-UniRule"/>
</dbReference>
<dbReference type="GO" id="GO:0005737">
    <property type="term" value="C:cytoplasm"/>
    <property type="evidence" value="ECO:0007669"/>
    <property type="project" value="UniProtKB-SubCell"/>
</dbReference>
<feature type="binding site" evidence="14">
    <location>
        <position position="321"/>
    </location>
    <ligand>
        <name>S-adenosyl-L-methionine</name>
        <dbReference type="ChEBI" id="CHEBI:59789"/>
    </ligand>
</feature>
<dbReference type="GO" id="GO:0019843">
    <property type="term" value="F:rRNA binding"/>
    <property type="evidence" value="ECO:0007669"/>
    <property type="project" value="UniProtKB-UniRule"/>
</dbReference>
<evidence type="ECO:0000256" key="10">
    <source>
        <dbReference type="ARBA" id="ARBA00022723"/>
    </source>
</evidence>
<evidence type="ECO:0000313" key="17">
    <source>
        <dbReference type="EMBL" id="PRP92183.1"/>
    </source>
</evidence>
<keyword evidence="13 14" id="KW-1015">Disulfide bond</keyword>
<dbReference type="InterPro" id="IPR013785">
    <property type="entry name" value="Aldolase_TIM"/>
</dbReference>
<dbReference type="FunFam" id="3.20.20.70:FF:000014">
    <property type="entry name" value="Probable dual-specificity RNA methyltransferase RlmN"/>
    <property type="match status" value="1"/>
</dbReference>
<comment type="miscellaneous">
    <text evidence="14">Reaction proceeds by a ping-pong mechanism involving intermediate methylation of a conserved cysteine residue.</text>
</comment>
<comment type="catalytic activity">
    <reaction evidence="14">
        <text>adenosine(37) in tRNA + 2 reduced [2Fe-2S]-[ferredoxin] + 2 S-adenosyl-L-methionine = 2-methyladenosine(37) in tRNA + 5'-deoxyadenosine + L-methionine + 2 oxidized [2Fe-2S]-[ferredoxin] + S-adenosyl-L-homocysteine</text>
        <dbReference type="Rhea" id="RHEA:43332"/>
        <dbReference type="Rhea" id="RHEA-COMP:10000"/>
        <dbReference type="Rhea" id="RHEA-COMP:10001"/>
        <dbReference type="Rhea" id="RHEA-COMP:10162"/>
        <dbReference type="Rhea" id="RHEA-COMP:10485"/>
        <dbReference type="ChEBI" id="CHEBI:17319"/>
        <dbReference type="ChEBI" id="CHEBI:33737"/>
        <dbReference type="ChEBI" id="CHEBI:33738"/>
        <dbReference type="ChEBI" id="CHEBI:57844"/>
        <dbReference type="ChEBI" id="CHEBI:57856"/>
        <dbReference type="ChEBI" id="CHEBI:59789"/>
        <dbReference type="ChEBI" id="CHEBI:74411"/>
        <dbReference type="ChEBI" id="CHEBI:74497"/>
        <dbReference type="EC" id="2.1.1.192"/>
    </reaction>
</comment>
<dbReference type="EMBL" id="PVNK01000221">
    <property type="protein sequence ID" value="PRP92183.1"/>
    <property type="molecule type" value="Genomic_DNA"/>
</dbReference>
<keyword evidence="18" id="KW-1185">Reference proteome</keyword>